<dbReference type="CDD" id="cd02042">
    <property type="entry name" value="ParAB_family"/>
    <property type="match status" value="1"/>
</dbReference>
<organism evidence="2">
    <name type="scientific">Moorena producens (strain JHB)</name>
    <dbReference type="NCBI Taxonomy" id="1454205"/>
    <lineage>
        <taxon>Bacteria</taxon>
        <taxon>Bacillati</taxon>
        <taxon>Cyanobacteriota</taxon>
        <taxon>Cyanophyceae</taxon>
        <taxon>Coleofasciculales</taxon>
        <taxon>Coleofasciculaceae</taxon>
        <taxon>Moorena</taxon>
    </lineage>
</organism>
<evidence type="ECO:0000259" key="1">
    <source>
        <dbReference type="Pfam" id="PF13614"/>
    </source>
</evidence>
<reference evidence="2" key="2">
    <citation type="submission" date="2022-10" db="EMBL/GenBank/DDBJ databases">
        <authorList>
            <person name="Ngo T.-E."/>
        </authorList>
    </citation>
    <scope>NUCLEOTIDE SEQUENCE</scope>
    <source>
        <strain evidence="2">JHB</strain>
    </source>
</reference>
<dbReference type="Proteomes" id="UP000176944">
    <property type="component" value="Chromosome"/>
</dbReference>
<sequence length="309" mass="34551">MTFTLCYLFLSKLGYTISIVNMKGGVGKTTTTVNLATCLAKDYGMRVLIVDLDTQINATLSLMPPVQFAKLKKEDRTLKKIINQVIQSPTQAYIPVEQAIQRNICRVDGLDLLPGDIETYNDFLLAALLFSQSKDNPQEFENNWNQLENYLIKRALEPVQQTYDFILLDFPPSENIITRSGIIASDFYLIPAKPEPLSVVGIGILEEGQIKKLVQSDRSGITLIGILFFSLGHATNMATQVKNRLTDNFGKDKIFTIEIPRNVAVAKAVDEFRPVVVNEPQAPGAKAFTQFTQEFIQKLSNIITNKSKN</sequence>
<evidence type="ECO:0000313" key="2">
    <source>
        <dbReference type="EMBL" id="AOY84538.2"/>
    </source>
</evidence>
<name>A0A1D9GA71_MOOP1</name>
<dbReference type="Gene3D" id="3.40.50.300">
    <property type="entry name" value="P-loop containing nucleotide triphosphate hydrolases"/>
    <property type="match status" value="1"/>
</dbReference>
<dbReference type="SUPFAM" id="SSF52540">
    <property type="entry name" value="P-loop containing nucleoside triphosphate hydrolases"/>
    <property type="match status" value="1"/>
</dbReference>
<proteinExistence type="predicted"/>
<dbReference type="PANTHER" id="PTHR13696:SF99">
    <property type="entry name" value="COBYRINIC ACID AC-DIAMIDE SYNTHASE"/>
    <property type="match status" value="1"/>
</dbReference>
<dbReference type="InterPro" id="IPR050678">
    <property type="entry name" value="DNA_Partitioning_ATPase"/>
</dbReference>
<accession>A0A1D9GA71</accession>
<dbReference type="Pfam" id="PF13614">
    <property type="entry name" value="AAA_31"/>
    <property type="match status" value="1"/>
</dbReference>
<gene>
    <name evidence="2" type="ORF">BJP36_06325</name>
</gene>
<dbReference type="PANTHER" id="PTHR13696">
    <property type="entry name" value="P-LOOP CONTAINING NUCLEOSIDE TRIPHOSPHATE HYDROLASE"/>
    <property type="match status" value="1"/>
</dbReference>
<dbReference type="InterPro" id="IPR027417">
    <property type="entry name" value="P-loop_NTPase"/>
</dbReference>
<dbReference type="InterPro" id="IPR025669">
    <property type="entry name" value="AAA_dom"/>
</dbReference>
<feature type="domain" description="AAA" evidence="1">
    <location>
        <begin position="16"/>
        <end position="207"/>
    </location>
</feature>
<reference evidence="2" key="1">
    <citation type="journal article" date="2017" name="Proc. Natl. Acad. Sci. U.S.A.">
        <title>Comparative genomics uncovers the prolific and distinctive metabolic potential of the cyanobacterial genus Moorea.</title>
        <authorList>
            <person name="Leao T."/>
            <person name="Castelao G."/>
            <person name="Korobeynikov A."/>
            <person name="Monroe E.A."/>
            <person name="Podell S."/>
            <person name="Glukhov E."/>
            <person name="Allen E.E."/>
            <person name="Gerwick W.H."/>
            <person name="Gerwick L."/>
        </authorList>
    </citation>
    <scope>NUCLEOTIDE SEQUENCE</scope>
    <source>
        <strain evidence="2">JHB</strain>
    </source>
</reference>
<dbReference type="EMBL" id="CP017708">
    <property type="protein sequence ID" value="AOY84538.2"/>
    <property type="molecule type" value="Genomic_DNA"/>
</dbReference>
<protein>
    <submittedName>
        <fullName evidence="2">ParA family protein</fullName>
    </submittedName>
</protein>
<dbReference type="AlphaFoldDB" id="A0A1D9GA71"/>